<dbReference type="EMBL" id="JH687793">
    <property type="protein sequence ID" value="EJD41371.1"/>
    <property type="molecule type" value="Genomic_DNA"/>
</dbReference>
<evidence type="ECO:0000256" key="1">
    <source>
        <dbReference type="SAM" id="MobiDB-lite"/>
    </source>
</evidence>
<feature type="compositionally biased region" description="Acidic residues" evidence="1">
    <location>
        <begin position="218"/>
        <end position="232"/>
    </location>
</feature>
<dbReference type="KEGG" id="adl:AURDEDRAFT_169530"/>
<proteinExistence type="predicted"/>
<protein>
    <submittedName>
        <fullName evidence="2">Uncharacterized protein</fullName>
    </submittedName>
</protein>
<evidence type="ECO:0000313" key="2">
    <source>
        <dbReference type="EMBL" id="EJD41371.1"/>
    </source>
</evidence>
<sequence length="251" mass="26685">MSSNADSPQQDIPPRPLNAPIAAALLGHANPAAAGNMEVPTLRSAQSATKLMCPLARDPHLESTTLPAQQPGSPAPVTPHMVGKDNAPPLAENSEAFSEDEIMATPTDAARLNGAFGVQHLLRPDLVLPALPPTTATTAASMSSADGKWSCDPRTGVMVLTVVVDGTTLHYYYPCAVAPETVAERSTHPARTRSPSHEGPAYVQDSEGHEGPRRVDDDPAVDEPVEISDEEDVYHSVRGPLKRYLGYANRY</sequence>
<dbReference type="InParanoid" id="J0D2R2"/>
<keyword evidence="3" id="KW-1185">Reference proteome</keyword>
<accession>J0D2R2</accession>
<dbReference type="AlphaFoldDB" id="J0D2R2"/>
<organism evidence="2 3">
    <name type="scientific">Auricularia subglabra (strain TFB-10046 / SS5)</name>
    <name type="common">White-rot fungus</name>
    <name type="synonym">Auricularia delicata (strain TFB10046)</name>
    <dbReference type="NCBI Taxonomy" id="717982"/>
    <lineage>
        <taxon>Eukaryota</taxon>
        <taxon>Fungi</taxon>
        <taxon>Dikarya</taxon>
        <taxon>Basidiomycota</taxon>
        <taxon>Agaricomycotina</taxon>
        <taxon>Agaricomycetes</taxon>
        <taxon>Auriculariales</taxon>
        <taxon>Auriculariaceae</taxon>
        <taxon>Auricularia</taxon>
    </lineage>
</organism>
<name>J0D2R2_AURST</name>
<evidence type="ECO:0000313" key="3">
    <source>
        <dbReference type="Proteomes" id="UP000006514"/>
    </source>
</evidence>
<gene>
    <name evidence="2" type="ORF">AURDEDRAFT_169530</name>
</gene>
<reference evidence="3" key="1">
    <citation type="journal article" date="2012" name="Science">
        <title>The Paleozoic origin of enzymatic lignin decomposition reconstructed from 31 fungal genomes.</title>
        <authorList>
            <person name="Floudas D."/>
            <person name="Binder M."/>
            <person name="Riley R."/>
            <person name="Barry K."/>
            <person name="Blanchette R.A."/>
            <person name="Henrissat B."/>
            <person name="Martinez A.T."/>
            <person name="Otillar R."/>
            <person name="Spatafora J.W."/>
            <person name="Yadav J.S."/>
            <person name="Aerts A."/>
            <person name="Benoit I."/>
            <person name="Boyd A."/>
            <person name="Carlson A."/>
            <person name="Copeland A."/>
            <person name="Coutinho P.M."/>
            <person name="de Vries R.P."/>
            <person name="Ferreira P."/>
            <person name="Findley K."/>
            <person name="Foster B."/>
            <person name="Gaskell J."/>
            <person name="Glotzer D."/>
            <person name="Gorecki P."/>
            <person name="Heitman J."/>
            <person name="Hesse C."/>
            <person name="Hori C."/>
            <person name="Igarashi K."/>
            <person name="Jurgens J.A."/>
            <person name="Kallen N."/>
            <person name="Kersten P."/>
            <person name="Kohler A."/>
            <person name="Kuees U."/>
            <person name="Kumar T.K.A."/>
            <person name="Kuo A."/>
            <person name="LaButti K."/>
            <person name="Larrondo L.F."/>
            <person name="Lindquist E."/>
            <person name="Ling A."/>
            <person name="Lombard V."/>
            <person name="Lucas S."/>
            <person name="Lundell T."/>
            <person name="Martin R."/>
            <person name="McLaughlin D.J."/>
            <person name="Morgenstern I."/>
            <person name="Morin E."/>
            <person name="Murat C."/>
            <person name="Nagy L.G."/>
            <person name="Nolan M."/>
            <person name="Ohm R.A."/>
            <person name="Patyshakuliyeva A."/>
            <person name="Rokas A."/>
            <person name="Ruiz-Duenas F.J."/>
            <person name="Sabat G."/>
            <person name="Salamov A."/>
            <person name="Samejima M."/>
            <person name="Schmutz J."/>
            <person name="Slot J.C."/>
            <person name="St John F."/>
            <person name="Stenlid J."/>
            <person name="Sun H."/>
            <person name="Sun S."/>
            <person name="Syed K."/>
            <person name="Tsang A."/>
            <person name="Wiebenga A."/>
            <person name="Young D."/>
            <person name="Pisabarro A."/>
            <person name="Eastwood D.C."/>
            <person name="Martin F."/>
            <person name="Cullen D."/>
            <person name="Grigoriev I.V."/>
            <person name="Hibbett D.S."/>
        </authorList>
    </citation>
    <scope>NUCLEOTIDE SEQUENCE [LARGE SCALE GENOMIC DNA]</scope>
    <source>
        <strain evidence="3">TFB10046</strain>
    </source>
</reference>
<feature type="region of interest" description="Disordered" evidence="1">
    <location>
        <begin position="182"/>
        <end position="233"/>
    </location>
</feature>
<feature type="compositionally biased region" description="Basic and acidic residues" evidence="1">
    <location>
        <begin position="206"/>
        <end position="217"/>
    </location>
</feature>
<dbReference type="Proteomes" id="UP000006514">
    <property type="component" value="Unassembled WGS sequence"/>
</dbReference>